<dbReference type="Gene3D" id="3.30.40.10">
    <property type="entry name" value="Zinc/RING finger domain, C3HC4 (zinc finger)"/>
    <property type="match status" value="1"/>
</dbReference>
<dbReference type="InterPro" id="IPR013083">
    <property type="entry name" value="Znf_RING/FYVE/PHD"/>
</dbReference>
<evidence type="ECO:0000256" key="1">
    <source>
        <dbReference type="ARBA" id="ARBA00004123"/>
    </source>
</evidence>
<dbReference type="PROSITE" id="PS50089">
    <property type="entry name" value="ZF_RING_2"/>
    <property type="match status" value="1"/>
</dbReference>
<dbReference type="GO" id="GO:0004842">
    <property type="term" value="F:ubiquitin-protein transferase activity"/>
    <property type="evidence" value="ECO:0007669"/>
    <property type="project" value="TreeGrafter"/>
</dbReference>
<dbReference type="InterPro" id="IPR052256">
    <property type="entry name" value="E3_ubiquitin-ligase_CHFR"/>
</dbReference>
<dbReference type="InterPro" id="IPR040909">
    <property type="entry name" value="CHFR_Znf-CRD"/>
</dbReference>
<evidence type="ECO:0000313" key="12">
    <source>
        <dbReference type="Proteomes" id="UP001327560"/>
    </source>
</evidence>
<evidence type="ECO:0000313" key="11">
    <source>
        <dbReference type="EMBL" id="WOL20243.1"/>
    </source>
</evidence>
<proteinExistence type="predicted"/>
<dbReference type="PANTHER" id="PTHR16079:SF4">
    <property type="entry name" value="E3 UBIQUITIN-PROTEIN LIGASE CHFR"/>
    <property type="match status" value="1"/>
</dbReference>
<evidence type="ECO:0000256" key="5">
    <source>
        <dbReference type="ARBA" id="ARBA00022786"/>
    </source>
</evidence>
<protein>
    <submittedName>
        <fullName evidence="11">E3 ubiquitin-protein ligase</fullName>
    </submittedName>
</protein>
<keyword evidence="2" id="KW-0808">Transferase</keyword>
<evidence type="ECO:0000256" key="7">
    <source>
        <dbReference type="ARBA" id="ARBA00023242"/>
    </source>
</evidence>
<dbReference type="Pfam" id="PF00097">
    <property type="entry name" value="zf-C3HC4"/>
    <property type="match status" value="1"/>
</dbReference>
<dbReference type="GO" id="GO:0008270">
    <property type="term" value="F:zinc ion binding"/>
    <property type="evidence" value="ECO:0007669"/>
    <property type="project" value="UniProtKB-KW"/>
</dbReference>
<dbReference type="PANTHER" id="PTHR16079">
    <property type="entry name" value="UBIQUITIN LIGASE PROTEIN CHFR"/>
    <property type="match status" value="1"/>
</dbReference>
<dbReference type="AlphaFoldDB" id="A0AAQ3L7L5"/>
<keyword evidence="8" id="KW-0131">Cell cycle</keyword>
<dbReference type="Gene3D" id="3.30.40.140">
    <property type="match status" value="1"/>
</dbReference>
<evidence type="ECO:0000259" key="10">
    <source>
        <dbReference type="PROSITE" id="PS50089"/>
    </source>
</evidence>
<organism evidence="11 12">
    <name type="scientific">Canna indica</name>
    <name type="common">Indian-shot</name>
    <dbReference type="NCBI Taxonomy" id="4628"/>
    <lineage>
        <taxon>Eukaryota</taxon>
        <taxon>Viridiplantae</taxon>
        <taxon>Streptophyta</taxon>
        <taxon>Embryophyta</taxon>
        <taxon>Tracheophyta</taxon>
        <taxon>Spermatophyta</taxon>
        <taxon>Magnoliopsida</taxon>
        <taxon>Liliopsida</taxon>
        <taxon>Zingiberales</taxon>
        <taxon>Cannaceae</taxon>
        <taxon>Canna</taxon>
    </lineage>
</organism>
<keyword evidence="5" id="KW-0833">Ubl conjugation pathway</keyword>
<feature type="domain" description="RING-type" evidence="10">
    <location>
        <begin position="135"/>
        <end position="184"/>
    </location>
</feature>
<dbReference type="GO" id="GO:0006511">
    <property type="term" value="P:ubiquitin-dependent protein catabolic process"/>
    <property type="evidence" value="ECO:0007669"/>
    <property type="project" value="TreeGrafter"/>
</dbReference>
<dbReference type="Pfam" id="PF17979">
    <property type="entry name" value="zf-CRD"/>
    <property type="match status" value="1"/>
</dbReference>
<keyword evidence="6" id="KW-0862">Zinc</keyword>
<sequence>MQPMEQAESSRSKDDDRVWAKLVPTASAYPSIEIRSREAIICSEIMSSSDEKLRWCEIKRNPDNASARIRNLSSNGITIDGKFIGEEIVNIESGSQITSGPDKEGYLTYIFEALPFQGNDNKRIEISLDIEHAKCSICLSIWHDVVTVAPCLHNFCNGCFSEWLRRSSTRSNNVKKGVVCPQCRAVVHSVGRNHFLHNIEEAILQTFSSLKRSDEEIALLNTYATIKSNVVVGMQNDQSRKRPLTFSNGEGNEIQLPCFQCGSELGGFRCTRTTTHLSCHGCGIMMPSRSDIDVPQKCLGCDRTFCGAYWAAQGVDPREFNVICHQETFKPVIGHTISRIPDSVHQNNQYERDKGAYRELGGHCRPSFLIGS</sequence>
<accession>A0AAQ3L7L5</accession>
<evidence type="ECO:0000256" key="3">
    <source>
        <dbReference type="ARBA" id="ARBA00022723"/>
    </source>
</evidence>
<dbReference type="InterPro" id="IPR018957">
    <property type="entry name" value="Znf_C3HC4_RING-type"/>
</dbReference>
<keyword evidence="12" id="KW-1185">Reference proteome</keyword>
<evidence type="ECO:0000256" key="6">
    <source>
        <dbReference type="ARBA" id="ARBA00022833"/>
    </source>
</evidence>
<dbReference type="GO" id="GO:0005634">
    <property type="term" value="C:nucleus"/>
    <property type="evidence" value="ECO:0007669"/>
    <property type="project" value="UniProtKB-SubCell"/>
</dbReference>
<evidence type="ECO:0000256" key="9">
    <source>
        <dbReference type="PROSITE-ProRule" id="PRU00175"/>
    </source>
</evidence>
<evidence type="ECO:0000256" key="2">
    <source>
        <dbReference type="ARBA" id="ARBA00022679"/>
    </source>
</evidence>
<name>A0AAQ3L7L5_9LILI</name>
<keyword evidence="7" id="KW-0539">Nucleus</keyword>
<dbReference type="Proteomes" id="UP001327560">
    <property type="component" value="Chromosome 9"/>
</dbReference>
<reference evidence="11 12" key="1">
    <citation type="submission" date="2023-10" db="EMBL/GenBank/DDBJ databases">
        <title>Chromosome-scale genome assembly provides insights into flower coloration mechanisms of Canna indica.</title>
        <authorList>
            <person name="Li C."/>
        </authorList>
    </citation>
    <scope>NUCLEOTIDE SEQUENCE [LARGE SCALE GENOMIC DNA]</scope>
    <source>
        <tissue evidence="11">Flower</tissue>
    </source>
</reference>
<dbReference type="GO" id="GO:0016567">
    <property type="term" value="P:protein ubiquitination"/>
    <property type="evidence" value="ECO:0007669"/>
    <property type="project" value="TreeGrafter"/>
</dbReference>
<dbReference type="SMART" id="SM00184">
    <property type="entry name" value="RING"/>
    <property type="match status" value="1"/>
</dbReference>
<dbReference type="InterPro" id="IPR001841">
    <property type="entry name" value="Znf_RING"/>
</dbReference>
<dbReference type="EMBL" id="CP136898">
    <property type="protein sequence ID" value="WOL20243.1"/>
    <property type="molecule type" value="Genomic_DNA"/>
</dbReference>
<keyword evidence="4 9" id="KW-0863">Zinc-finger</keyword>
<dbReference type="SUPFAM" id="SSF57850">
    <property type="entry name" value="RING/U-box"/>
    <property type="match status" value="1"/>
</dbReference>
<evidence type="ECO:0000256" key="4">
    <source>
        <dbReference type="ARBA" id="ARBA00022771"/>
    </source>
</evidence>
<comment type="subcellular location">
    <subcellularLocation>
        <location evidence="1">Nucleus</location>
    </subcellularLocation>
</comment>
<evidence type="ECO:0000256" key="8">
    <source>
        <dbReference type="ARBA" id="ARBA00023306"/>
    </source>
</evidence>
<gene>
    <name evidence="11" type="ORF">Cni_G29047</name>
</gene>
<keyword evidence="3" id="KW-0479">Metal-binding</keyword>